<evidence type="ECO:0000256" key="9">
    <source>
        <dbReference type="ARBA" id="ARBA00031996"/>
    </source>
</evidence>
<evidence type="ECO:0000256" key="12">
    <source>
        <dbReference type="PIRSR" id="PIRSR603542-1"/>
    </source>
</evidence>
<dbReference type="PANTHER" id="PTHR38096:SF1">
    <property type="entry name" value="ENTEROBACTIN SYNTHASE COMPONENT D"/>
    <property type="match status" value="1"/>
</dbReference>
<dbReference type="Pfam" id="PF01648">
    <property type="entry name" value="ACPS"/>
    <property type="match status" value="1"/>
</dbReference>
<dbReference type="GO" id="GO:0008897">
    <property type="term" value="F:holo-[acyl-carrier-protein] synthase activity"/>
    <property type="evidence" value="ECO:0007669"/>
    <property type="project" value="InterPro"/>
</dbReference>
<evidence type="ECO:0000256" key="5">
    <source>
        <dbReference type="ARBA" id="ARBA00019087"/>
    </source>
</evidence>
<dbReference type="RefSeq" id="WP_093991004.1">
    <property type="nucleotide sequence ID" value="NZ_FXZK01000001.1"/>
</dbReference>
<dbReference type="EMBL" id="FXZK01000001">
    <property type="protein sequence ID" value="SMY06884.1"/>
    <property type="molecule type" value="Genomic_DNA"/>
</dbReference>
<dbReference type="Pfam" id="PF17837">
    <property type="entry name" value="4PPT_N"/>
    <property type="match status" value="1"/>
</dbReference>
<keyword evidence="7" id="KW-0259">Enterobactin biosynthesis</keyword>
<comment type="catalytic activity">
    <reaction evidence="10">
        <text>apo-[aryl-carrier protein] + CoA = holo-[aryl-carrier protein] + adenosine 3',5'-bisphosphate + H(+)</text>
        <dbReference type="Rhea" id="RHEA:48404"/>
        <dbReference type="Rhea" id="RHEA-COMP:15903"/>
        <dbReference type="Rhea" id="RHEA-COMP:17557"/>
        <dbReference type="ChEBI" id="CHEBI:15378"/>
        <dbReference type="ChEBI" id="CHEBI:29999"/>
        <dbReference type="ChEBI" id="CHEBI:57287"/>
        <dbReference type="ChEBI" id="CHEBI:58343"/>
        <dbReference type="ChEBI" id="CHEBI:64479"/>
    </reaction>
</comment>
<reference evidence="16 17" key="1">
    <citation type="submission" date="2017-05" db="EMBL/GenBank/DDBJ databases">
        <authorList>
            <person name="Song R."/>
            <person name="Chenine A.L."/>
            <person name="Ruprecht R.M."/>
        </authorList>
    </citation>
    <scope>NUCLEOTIDE SEQUENCE [LARGE SCALE GENOMIC DNA]</scope>
    <source>
        <strain evidence="16 17">CECT 8899</strain>
    </source>
</reference>
<comment type="catalytic activity">
    <reaction evidence="11">
        <text>apo-[peptidyl-carrier protein] + CoA = holo-[peptidyl-carrier protein] + adenosine 3',5'-bisphosphate + H(+)</text>
        <dbReference type="Rhea" id="RHEA:46228"/>
        <dbReference type="Rhea" id="RHEA-COMP:11479"/>
        <dbReference type="Rhea" id="RHEA-COMP:11480"/>
        <dbReference type="ChEBI" id="CHEBI:15378"/>
        <dbReference type="ChEBI" id="CHEBI:29999"/>
        <dbReference type="ChEBI" id="CHEBI:57287"/>
        <dbReference type="ChEBI" id="CHEBI:58343"/>
        <dbReference type="ChEBI" id="CHEBI:64479"/>
    </reaction>
</comment>
<feature type="binding site" evidence="12">
    <location>
        <begin position="91"/>
        <end position="92"/>
    </location>
    <ligand>
        <name>CoA</name>
        <dbReference type="ChEBI" id="CHEBI:57287"/>
    </ligand>
</feature>
<dbReference type="Proteomes" id="UP000201613">
    <property type="component" value="Unassembled WGS sequence"/>
</dbReference>
<evidence type="ECO:0000256" key="10">
    <source>
        <dbReference type="ARBA" id="ARBA00049176"/>
    </source>
</evidence>
<dbReference type="UniPathway" id="UPA00017"/>
<dbReference type="OrthoDB" id="8210607at2"/>
<evidence type="ECO:0000256" key="8">
    <source>
        <dbReference type="ARBA" id="ARBA00029894"/>
    </source>
</evidence>
<accession>A0A238LBV1</accession>
<comment type="similarity">
    <text evidence="3">Belongs to the P-Pant transferase superfamily. EntD family.</text>
</comment>
<feature type="binding site" evidence="12">
    <location>
        <position position="153"/>
    </location>
    <ligand>
        <name>CoA</name>
        <dbReference type="ChEBI" id="CHEBI:57287"/>
    </ligand>
</feature>
<keyword evidence="13" id="KW-0479">Metal-binding</keyword>
<comment type="subunit">
    <text evidence="4">EntB, EntD, EntE, and EntF form a multienzyme complex called enterobactin synthase.</text>
</comment>
<name>A0A238LBV1_9RHOB</name>
<dbReference type="GO" id="GO:0009366">
    <property type="term" value="C:enterobactin synthetase complex"/>
    <property type="evidence" value="ECO:0007669"/>
    <property type="project" value="InterPro"/>
</dbReference>
<evidence type="ECO:0000313" key="17">
    <source>
        <dbReference type="Proteomes" id="UP000201613"/>
    </source>
</evidence>
<evidence type="ECO:0000259" key="14">
    <source>
        <dbReference type="Pfam" id="PF01648"/>
    </source>
</evidence>
<dbReference type="AlphaFoldDB" id="A0A238LBV1"/>
<feature type="binding site" evidence="12">
    <location>
        <position position="47"/>
    </location>
    <ligand>
        <name>CoA</name>
        <dbReference type="ChEBI" id="CHEBI:57287"/>
    </ligand>
</feature>
<feature type="binding site" evidence="12">
    <location>
        <position position="55"/>
    </location>
    <ligand>
        <name>CoA</name>
        <dbReference type="ChEBI" id="CHEBI:57287"/>
    </ligand>
</feature>
<keyword evidence="6 16" id="KW-0808">Transferase</keyword>
<dbReference type="GO" id="GO:0005886">
    <property type="term" value="C:plasma membrane"/>
    <property type="evidence" value="ECO:0007669"/>
    <property type="project" value="TreeGrafter"/>
</dbReference>
<evidence type="ECO:0000256" key="4">
    <source>
        <dbReference type="ARBA" id="ARBA00011503"/>
    </source>
</evidence>
<evidence type="ECO:0000256" key="2">
    <source>
        <dbReference type="ARBA" id="ARBA00004993"/>
    </source>
</evidence>
<comment type="pathway">
    <text evidence="2">Siderophore biosynthesis; enterobactin biosynthesis.</text>
</comment>
<dbReference type="GO" id="GO:0009239">
    <property type="term" value="P:enterobactin biosynthetic process"/>
    <property type="evidence" value="ECO:0007669"/>
    <property type="project" value="UniProtKB-UniPathway"/>
</dbReference>
<gene>
    <name evidence="16" type="primary">npt</name>
    <name evidence="16" type="ORF">LOM8899_01014</name>
</gene>
<organism evidence="16 17">
    <name type="scientific">Flavimaricola marinus</name>
    <dbReference type="NCBI Taxonomy" id="1819565"/>
    <lineage>
        <taxon>Bacteria</taxon>
        <taxon>Pseudomonadati</taxon>
        <taxon>Pseudomonadota</taxon>
        <taxon>Alphaproteobacteria</taxon>
        <taxon>Rhodobacterales</taxon>
        <taxon>Paracoccaceae</taxon>
        <taxon>Flavimaricola</taxon>
    </lineage>
</organism>
<feature type="binding site" evidence="12">
    <location>
        <position position="149"/>
    </location>
    <ligand>
        <name>CoA</name>
        <dbReference type="ChEBI" id="CHEBI:57287"/>
    </ligand>
</feature>
<feature type="binding site" evidence="13">
    <location>
        <position position="113"/>
    </location>
    <ligand>
        <name>Mg(2+)</name>
        <dbReference type="ChEBI" id="CHEBI:18420"/>
    </ligand>
</feature>
<evidence type="ECO:0000256" key="13">
    <source>
        <dbReference type="PIRSR" id="PIRSR603542-2"/>
    </source>
</evidence>
<keyword evidence="17" id="KW-1185">Reference proteome</keyword>
<evidence type="ECO:0000256" key="6">
    <source>
        <dbReference type="ARBA" id="ARBA00022679"/>
    </source>
</evidence>
<dbReference type="PRINTS" id="PR01399">
    <property type="entry name" value="ENTSNTHTASED"/>
</dbReference>
<dbReference type="InterPro" id="IPR008278">
    <property type="entry name" value="4-PPantetheinyl_Trfase_dom"/>
</dbReference>
<dbReference type="GO" id="GO:0000287">
    <property type="term" value="F:magnesium ion binding"/>
    <property type="evidence" value="ECO:0007669"/>
    <property type="project" value="InterPro"/>
</dbReference>
<keyword evidence="13" id="KW-0460">Magnesium</keyword>
<feature type="binding site" evidence="12">
    <location>
        <position position="113"/>
    </location>
    <ligand>
        <name>CoA</name>
        <dbReference type="ChEBI" id="CHEBI:57287"/>
    </ligand>
</feature>
<evidence type="ECO:0000256" key="3">
    <source>
        <dbReference type="ARBA" id="ARBA00008342"/>
    </source>
</evidence>
<evidence type="ECO:0000256" key="7">
    <source>
        <dbReference type="ARBA" id="ARBA00023191"/>
    </source>
</evidence>
<dbReference type="InterPro" id="IPR037143">
    <property type="entry name" value="4-PPantetheinyl_Trfase_dom_sf"/>
</dbReference>
<comment type="cofactor">
    <cofactor evidence="13">
        <name>Mg(2+)</name>
        <dbReference type="ChEBI" id="CHEBI:18420"/>
    </cofactor>
</comment>
<dbReference type="PANTHER" id="PTHR38096">
    <property type="entry name" value="ENTEROBACTIN SYNTHASE COMPONENT D"/>
    <property type="match status" value="1"/>
</dbReference>
<evidence type="ECO:0000256" key="11">
    <source>
        <dbReference type="ARBA" id="ARBA00049191"/>
    </source>
</evidence>
<dbReference type="InterPro" id="IPR041354">
    <property type="entry name" value="4PPT_N"/>
</dbReference>
<feature type="domain" description="4'-phosphopantetheinyl transferase N-terminal" evidence="15">
    <location>
        <begin position="35"/>
        <end position="102"/>
    </location>
</feature>
<evidence type="ECO:0000256" key="1">
    <source>
        <dbReference type="ARBA" id="ARBA00003937"/>
    </source>
</evidence>
<dbReference type="InterPro" id="IPR003542">
    <property type="entry name" value="Enbac_synth_compD-like"/>
</dbReference>
<evidence type="ECO:0000259" key="15">
    <source>
        <dbReference type="Pfam" id="PF17837"/>
    </source>
</evidence>
<dbReference type="SUPFAM" id="SSF56214">
    <property type="entry name" value="4'-phosphopantetheinyl transferase"/>
    <property type="match status" value="1"/>
</dbReference>
<sequence>MTIAAGLVAELQARLGEDVGVAAREISGPMPLWPEERRALDRATPDRLAEFSTGRACARAAMVNLGAPEAAVPVGRDRAPIWPEGIAGSISHGSGLCVALIAHAAKYPMLGVDLEPDAPLPPDVVAEVLFTAEHRVPVSDQRILFSAKEAVYKAFYPIARQVWGFDAVQVRLDGAAFEARITVPVHGWTNDTPVHGHVLRRDGVIVTALSLSPLK</sequence>
<feature type="binding site" evidence="13">
    <location>
        <position position="115"/>
    </location>
    <ligand>
        <name>Mg(2+)</name>
        <dbReference type="ChEBI" id="CHEBI:18420"/>
    </ligand>
</feature>
<proteinExistence type="inferred from homology"/>
<protein>
    <recommendedName>
        <fullName evidence="5">Enterobactin synthase component D</fullName>
    </recommendedName>
    <alternativeName>
        <fullName evidence="8">4'-phosphopantetheinyl transferase EntD</fullName>
    </alternativeName>
    <alternativeName>
        <fullName evidence="9">Enterochelin synthase D</fullName>
    </alternativeName>
</protein>
<comment type="function">
    <text evidence="1">Involved in the biosynthesis of the siderophore enterobactin (enterochelin), which is a macrocyclic trimeric lactone of N-(2,3-dihydroxybenzoyl)-serine. The serine trilactone serves as a scaffolding for the three catechol functionalities that provide hexadentate coordination for the tightly ligated iron(2+) atoms. Plays an essential role in the assembly of the enterobactin by catalyzing the transfer of the 4'-phosphopantetheine (Ppant) moiety from coenzyme A to the apo-domains of both EntB (ArCP domain) and EntF (PCP domain) to yield their holo-forms which make them competent for the activation of 2,3-dihydroxybenzoate (DHB) and L-serine, respectively.</text>
</comment>
<evidence type="ECO:0000313" key="16">
    <source>
        <dbReference type="EMBL" id="SMY06884.1"/>
    </source>
</evidence>
<feature type="domain" description="4'-phosphopantetheinyl transferase" evidence="14">
    <location>
        <begin position="110"/>
        <end position="174"/>
    </location>
</feature>